<accession>A0A2X0ICF1</accession>
<organism evidence="1 2">
    <name type="scientific">Streptacidiphilus pinicola</name>
    <dbReference type="NCBI Taxonomy" id="2219663"/>
    <lineage>
        <taxon>Bacteria</taxon>
        <taxon>Bacillati</taxon>
        <taxon>Actinomycetota</taxon>
        <taxon>Actinomycetes</taxon>
        <taxon>Kitasatosporales</taxon>
        <taxon>Streptomycetaceae</taxon>
        <taxon>Streptacidiphilus</taxon>
    </lineage>
</organism>
<reference evidence="1 2" key="1">
    <citation type="submission" date="2018-06" db="EMBL/GenBank/DDBJ databases">
        <title>Streptacidiphilus pinicola sp. nov., isolated from pine grove soil.</title>
        <authorList>
            <person name="Roh S.G."/>
            <person name="Park S."/>
            <person name="Kim M.-K."/>
            <person name="Yun B.-R."/>
            <person name="Park J."/>
            <person name="Kim M.J."/>
            <person name="Kim Y.S."/>
            <person name="Kim S.B."/>
        </authorList>
    </citation>
    <scope>NUCLEOTIDE SEQUENCE [LARGE SCALE GENOMIC DNA]</scope>
    <source>
        <strain evidence="1 2">MMS16-CNU450</strain>
    </source>
</reference>
<dbReference type="AlphaFoldDB" id="A0A2X0ICF1"/>
<dbReference type="RefSeq" id="WP_111507273.1">
    <property type="nucleotide sequence ID" value="NZ_QKYN01000182.1"/>
</dbReference>
<comment type="caution">
    <text evidence="1">The sequence shown here is derived from an EMBL/GenBank/DDBJ whole genome shotgun (WGS) entry which is preliminary data.</text>
</comment>
<dbReference type="EMBL" id="QKYN01000182">
    <property type="protein sequence ID" value="RAG81051.1"/>
    <property type="molecule type" value="Genomic_DNA"/>
</dbReference>
<evidence type="ECO:0000313" key="2">
    <source>
        <dbReference type="Proteomes" id="UP000248889"/>
    </source>
</evidence>
<dbReference type="Proteomes" id="UP000248889">
    <property type="component" value="Unassembled WGS sequence"/>
</dbReference>
<name>A0A2X0ICF1_9ACTN</name>
<protein>
    <submittedName>
        <fullName evidence="1">Uncharacterized protein</fullName>
    </submittedName>
</protein>
<dbReference type="OrthoDB" id="3855545at2"/>
<keyword evidence="2" id="KW-1185">Reference proteome</keyword>
<gene>
    <name evidence="1" type="ORF">DN069_34940</name>
</gene>
<proteinExistence type="predicted"/>
<evidence type="ECO:0000313" key="1">
    <source>
        <dbReference type="EMBL" id="RAG81051.1"/>
    </source>
</evidence>
<sequence>MRCGICGSEKLGPLGELETDSRLGELRSPRLRFPRLGIFKARPDYIASYGRACLDCGALFPFLGPAELRRLNADAAADRLQAVTPADYDY</sequence>